<dbReference type="Proteomes" id="UP000472240">
    <property type="component" value="Chromosome 13"/>
</dbReference>
<dbReference type="InParanoid" id="A0A671ENB6"/>
<evidence type="ECO:0000256" key="1">
    <source>
        <dbReference type="SAM" id="MobiDB-lite"/>
    </source>
</evidence>
<dbReference type="Ensembl" id="ENSRFET00010014392.1">
    <property type="protein sequence ID" value="ENSRFEP00010013153.1"/>
    <property type="gene ID" value="ENSRFEG00010008928.1"/>
</dbReference>
<dbReference type="AlphaFoldDB" id="A0A671ENB6"/>
<reference evidence="2" key="5">
    <citation type="submission" date="2025-09" db="UniProtKB">
        <authorList>
            <consortium name="Ensembl"/>
        </authorList>
    </citation>
    <scope>IDENTIFICATION</scope>
</reference>
<feature type="region of interest" description="Disordered" evidence="1">
    <location>
        <begin position="91"/>
        <end position="185"/>
    </location>
</feature>
<organism evidence="2 3">
    <name type="scientific">Rhinolophus ferrumequinum</name>
    <name type="common">Greater horseshoe bat</name>
    <dbReference type="NCBI Taxonomy" id="59479"/>
    <lineage>
        <taxon>Eukaryota</taxon>
        <taxon>Metazoa</taxon>
        <taxon>Chordata</taxon>
        <taxon>Craniata</taxon>
        <taxon>Vertebrata</taxon>
        <taxon>Euteleostomi</taxon>
        <taxon>Mammalia</taxon>
        <taxon>Eutheria</taxon>
        <taxon>Laurasiatheria</taxon>
        <taxon>Chiroptera</taxon>
        <taxon>Yinpterochiroptera</taxon>
        <taxon>Rhinolophoidea</taxon>
        <taxon>Rhinolophidae</taxon>
        <taxon>Rhinolophinae</taxon>
        <taxon>Rhinolophus</taxon>
    </lineage>
</organism>
<sequence length="194" mass="23010">MENSETYDSFQHELEDYIRRQKARGLQPEICFRKVTDGSVYGEREHTASKPLMLEQRLFFRSSHKFPSSYKRLRTVESQLPSWSTIHQSRQRLESLNHSETEGFHAEGGRGHGKKERAEWKRQHPTDREAYKEKRTKAEVEPRRAEKHEHRKKTNGNQDTTKERRRSGKEKQPLGKKGTQERDLWDEAILGSCY</sequence>
<dbReference type="OMA" id="PFFRRSH"/>
<protein>
    <recommendedName>
        <fullName evidence="4">Lysine rich coiled-coil 1</fullName>
    </recommendedName>
</protein>
<feature type="compositionally biased region" description="Basic and acidic residues" evidence="1">
    <location>
        <begin position="91"/>
        <end position="148"/>
    </location>
</feature>
<feature type="compositionally biased region" description="Basic and acidic residues" evidence="1">
    <location>
        <begin position="169"/>
        <end position="185"/>
    </location>
</feature>
<name>A0A671ENB6_RHIFE</name>
<reference evidence="2 3" key="1">
    <citation type="journal article" date="2015" name="Annu Rev Anim Biosci">
        <title>The Genome 10K Project: a way forward.</title>
        <authorList>
            <person name="Koepfli K.P."/>
            <person name="Paten B."/>
            <person name="O'Brien S.J."/>
            <person name="Koepfli K.P."/>
            <person name="Paten B."/>
            <person name="Antunes A."/>
            <person name="Belov K."/>
            <person name="Bustamante C."/>
            <person name="Castoe T.A."/>
            <person name="Clawson H."/>
            <person name="Crawford A.J."/>
            <person name="Diekhans M."/>
            <person name="Distel D."/>
            <person name="Durbin R."/>
            <person name="Earl D."/>
            <person name="Fujita M.K."/>
            <person name="Gamble T."/>
            <person name="Georges A."/>
            <person name="Gemmell N."/>
            <person name="Gilbert M.T."/>
            <person name="Graves J.M."/>
            <person name="Green R.E."/>
            <person name="Hickey G."/>
            <person name="Jarvis E.D."/>
            <person name="Johnson W."/>
            <person name="Komissarov A."/>
            <person name="Korf I."/>
            <person name="Kuhn R."/>
            <person name="Larkin D.M."/>
            <person name="Lewin H."/>
            <person name="Lopez J.V."/>
            <person name="Ma J."/>
            <person name="Marques-Bonet T."/>
            <person name="Miller W."/>
            <person name="Murphy R."/>
            <person name="Pevzner P."/>
            <person name="Shapiro B."/>
            <person name="Steiner C."/>
            <person name="Tamazian G."/>
            <person name="Venkatesh B."/>
            <person name="Wang J."/>
            <person name="Wayne R."/>
            <person name="Wiley E."/>
            <person name="Yang H."/>
            <person name="Zhang G."/>
            <person name="Haussler D."/>
            <person name="Ryder O."/>
            <person name="O'Brien S.J."/>
        </authorList>
    </citation>
    <scope>NUCLEOTIDE SEQUENCE</scope>
</reference>
<reference evidence="3" key="3">
    <citation type="submission" date="2018-12" db="EMBL/GenBank/DDBJ databases">
        <title>G10K-VGP greater horseshoe bat female genome, primary haplotype.</title>
        <authorList>
            <person name="Teeling E."/>
            <person name="Myers G."/>
            <person name="Vernes S."/>
            <person name="Pippel M."/>
            <person name="Winkler S."/>
            <person name="Fedrigo O."/>
            <person name="Rhie A."/>
            <person name="Koren S."/>
            <person name="Phillippy A."/>
            <person name="Lewin H."/>
            <person name="Damas J."/>
            <person name="Howe K."/>
            <person name="Mountcastle J."/>
            <person name="Jarvis E.D."/>
        </authorList>
    </citation>
    <scope>NUCLEOTIDE SEQUENCE [LARGE SCALE GENOMIC DNA]</scope>
</reference>
<evidence type="ECO:0000313" key="2">
    <source>
        <dbReference type="Ensembl" id="ENSRFEP00010013153.1"/>
    </source>
</evidence>
<reference evidence="2 3" key="2">
    <citation type="journal article" date="2018" name="Annu Rev Anim Biosci">
        <title>Bat Biology, Genomes, and the Bat1K Project: To Generate Chromosome-Level Genomes for All Living Bat Species.</title>
        <authorList>
            <person name="Teeling E.C."/>
            <person name="Vernes S.C."/>
            <person name="Davalos L.M."/>
            <person name="Ray D.A."/>
            <person name="Gilbert M.T.P."/>
            <person name="Myers E."/>
        </authorList>
    </citation>
    <scope>NUCLEOTIDE SEQUENCE</scope>
</reference>
<evidence type="ECO:0008006" key="4">
    <source>
        <dbReference type="Google" id="ProtNLM"/>
    </source>
</evidence>
<evidence type="ECO:0000313" key="3">
    <source>
        <dbReference type="Proteomes" id="UP000472240"/>
    </source>
</evidence>
<accession>A0A671ENB6</accession>
<reference evidence="2" key="4">
    <citation type="submission" date="2025-08" db="UniProtKB">
        <authorList>
            <consortium name="Ensembl"/>
        </authorList>
    </citation>
    <scope>IDENTIFICATION</scope>
</reference>
<proteinExistence type="predicted"/>
<dbReference type="PANTHER" id="PTHR46742">
    <property type="entry name" value="LYSINE-RICH COILED-COIL PROTEIN 1"/>
    <property type="match status" value="1"/>
</dbReference>
<dbReference type="GeneTree" id="ENSGT00940000168371"/>
<keyword evidence="3" id="KW-1185">Reference proteome</keyword>
<dbReference type="PANTHER" id="PTHR46742:SF1">
    <property type="entry name" value="LYSINE RICH COILED-COIL 1"/>
    <property type="match status" value="1"/>
</dbReference>